<evidence type="ECO:0000256" key="4">
    <source>
        <dbReference type="ARBA" id="ARBA00023136"/>
    </source>
</evidence>
<evidence type="ECO:0000259" key="7">
    <source>
        <dbReference type="Pfam" id="PF07980"/>
    </source>
</evidence>
<evidence type="ECO:0000259" key="8">
    <source>
        <dbReference type="Pfam" id="PF14322"/>
    </source>
</evidence>
<keyword evidence="3 6" id="KW-0732">Signal</keyword>
<dbReference type="OrthoDB" id="608091at2"/>
<protein>
    <submittedName>
        <fullName evidence="9">Putative outer membrane starch-binding protein</fullName>
    </submittedName>
</protein>
<dbReference type="GO" id="GO:0009279">
    <property type="term" value="C:cell outer membrane"/>
    <property type="evidence" value="ECO:0007669"/>
    <property type="project" value="UniProtKB-SubCell"/>
</dbReference>
<feature type="signal peptide" evidence="6">
    <location>
        <begin position="1"/>
        <end position="20"/>
    </location>
</feature>
<keyword evidence="5" id="KW-0998">Cell outer membrane</keyword>
<dbReference type="EMBL" id="VIWO01000008">
    <property type="protein sequence ID" value="TWF35885.1"/>
    <property type="molecule type" value="Genomic_DNA"/>
</dbReference>
<dbReference type="SUPFAM" id="SSF48452">
    <property type="entry name" value="TPR-like"/>
    <property type="match status" value="1"/>
</dbReference>
<evidence type="ECO:0000256" key="2">
    <source>
        <dbReference type="ARBA" id="ARBA00006275"/>
    </source>
</evidence>
<reference evidence="9 10" key="1">
    <citation type="submission" date="2019-06" db="EMBL/GenBank/DDBJ databases">
        <title>Sorghum-associated microbial communities from plants grown in Nebraska, USA.</title>
        <authorList>
            <person name="Schachtman D."/>
        </authorList>
    </citation>
    <scope>NUCLEOTIDE SEQUENCE [LARGE SCALE GENOMIC DNA]</scope>
    <source>
        <strain evidence="9 10">1209</strain>
    </source>
</reference>
<evidence type="ECO:0000313" key="10">
    <source>
        <dbReference type="Proteomes" id="UP000320811"/>
    </source>
</evidence>
<evidence type="ECO:0000256" key="5">
    <source>
        <dbReference type="ARBA" id="ARBA00023237"/>
    </source>
</evidence>
<evidence type="ECO:0000313" key="9">
    <source>
        <dbReference type="EMBL" id="TWF35885.1"/>
    </source>
</evidence>
<dbReference type="Pfam" id="PF14322">
    <property type="entry name" value="SusD-like_3"/>
    <property type="match status" value="1"/>
</dbReference>
<dbReference type="Pfam" id="PF07980">
    <property type="entry name" value="SusD_RagB"/>
    <property type="match status" value="1"/>
</dbReference>
<dbReference type="Proteomes" id="UP000320811">
    <property type="component" value="Unassembled WGS sequence"/>
</dbReference>
<dbReference type="AlphaFoldDB" id="A0A561PCP8"/>
<dbReference type="Gene3D" id="1.25.40.390">
    <property type="match status" value="1"/>
</dbReference>
<feature type="chain" id="PRO_5021816853" evidence="6">
    <location>
        <begin position="21"/>
        <end position="613"/>
    </location>
</feature>
<gene>
    <name evidence="9" type="ORF">FHW36_108241</name>
</gene>
<evidence type="ECO:0000256" key="6">
    <source>
        <dbReference type="SAM" id="SignalP"/>
    </source>
</evidence>
<dbReference type="InterPro" id="IPR011990">
    <property type="entry name" value="TPR-like_helical_dom_sf"/>
</dbReference>
<keyword evidence="4" id="KW-0472">Membrane</keyword>
<name>A0A561PCP8_9BACT</name>
<evidence type="ECO:0000256" key="3">
    <source>
        <dbReference type="ARBA" id="ARBA00022729"/>
    </source>
</evidence>
<organism evidence="9 10">
    <name type="scientific">Chitinophaga polysaccharea</name>
    <dbReference type="NCBI Taxonomy" id="1293035"/>
    <lineage>
        <taxon>Bacteria</taxon>
        <taxon>Pseudomonadati</taxon>
        <taxon>Bacteroidota</taxon>
        <taxon>Chitinophagia</taxon>
        <taxon>Chitinophagales</taxon>
        <taxon>Chitinophagaceae</taxon>
        <taxon>Chitinophaga</taxon>
    </lineage>
</organism>
<feature type="domain" description="RagB/SusD" evidence="7">
    <location>
        <begin position="324"/>
        <end position="613"/>
    </location>
</feature>
<comment type="similarity">
    <text evidence="2">Belongs to the SusD family.</text>
</comment>
<dbReference type="RefSeq" id="WP_145673169.1">
    <property type="nucleotide sequence ID" value="NZ_VIWO01000008.1"/>
</dbReference>
<keyword evidence="10" id="KW-1185">Reference proteome</keyword>
<comment type="caution">
    <text evidence="9">The sequence shown here is derived from an EMBL/GenBank/DDBJ whole genome shotgun (WGS) entry which is preliminary data.</text>
</comment>
<accession>A0A561PCP8</accession>
<dbReference type="PROSITE" id="PS51257">
    <property type="entry name" value="PROKAR_LIPOPROTEIN"/>
    <property type="match status" value="1"/>
</dbReference>
<comment type="subcellular location">
    <subcellularLocation>
        <location evidence="1">Cell outer membrane</location>
    </subcellularLocation>
</comment>
<sequence>MTRYKYLLLFCCGMIAMGLASCSKYLDKKPDNLLTEDQIWQTRANAEAYLNNVYTGMRGPDGGDWASMGFADETSVAIPTVGVRFMVSGNWTPSDGNNWDSWGYMYGFIRKSIIFDQNVDKVPESQLSQTLKDQYKAENNFLRGYFYYQLLRKYGPFVIVSKLIGQDEDFTKYSRGSFDECVAHINGLMDKAAAGLPGVWNSSGNLGRPTKGACMAVKEKVAQLAASELWNGNPAFTNFKNNDGKQLAPVGYDVNKWKIAAKAAKDIIDSAHYKLFTNLDNGGSSFDPYLSVRDLFLTTWNDEIILGSIDWSRWGYTKCVSPGPGGYNMYNATQNLVDAFYMKNGRTIDDPASNYVETGFAQSDDDYDWGHHQGDWNMYANREPRFYAYIAYNGRPVVPAVTVDDKNYYSSDNNVNGKGRVEFYYSGKSGQKSAGSNNLTGYLPLKRVSSSDNIRNDVTAYRSPYILIRYAEVLLDYVEALNEYDPTNPDIVTYLDMVRTRAGLPGIETTYPDAVGNKLAMRKYILRERQVEFCFESDRCFTMLRRKMLGNPENQTIYGMDVNANDQGLGFSFTGFYKRTLFQKRVWNDKMYLFPIIQGDLERDRSLVQNPGW</sequence>
<evidence type="ECO:0000256" key="1">
    <source>
        <dbReference type="ARBA" id="ARBA00004442"/>
    </source>
</evidence>
<proteinExistence type="inferred from homology"/>
<dbReference type="InterPro" id="IPR012944">
    <property type="entry name" value="SusD_RagB_dom"/>
</dbReference>
<dbReference type="InterPro" id="IPR033985">
    <property type="entry name" value="SusD-like_N"/>
</dbReference>
<feature type="domain" description="SusD-like N-terminal" evidence="8">
    <location>
        <begin position="24"/>
        <end position="217"/>
    </location>
</feature>